<feature type="transmembrane region" description="Helical" evidence="7">
    <location>
        <begin position="221"/>
        <end position="238"/>
    </location>
</feature>
<dbReference type="GO" id="GO:0016020">
    <property type="term" value="C:membrane"/>
    <property type="evidence" value="ECO:0007669"/>
    <property type="project" value="UniProtKB-SubCell"/>
</dbReference>
<organism evidence="8 9">
    <name type="scientific">Kazachstania africana (strain ATCC 22294 / BCRC 22015 / CBS 2517 / CECT 1963 / NBRC 1671 / NRRL Y-8276)</name>
    <name type="common">Yeast</name>
    <name type="synonym">Kluyveromyces africanus</name>
    <dbReference type="NCBI Taxonomy" id="1071382"/>
    <lineage>
        <taxon>Eukaryota</taxon>
        <taxon>Fungi</taxon>
        <taxon>Dikarya</taxon>
        <taxon>Ascomycota</taxon>
        <taxon>Saccharomycotina</taxon>
        <taxon>Saccharomycetes</taxon>
        <taxon>Saccharomycetales</taxon>
        <taxon>Saccharomycetaceae</taxon>
        <taxon>Kazachstania</taxon>
    </lineage>
</organism>
<dbReference type="AlphaFoldDB" id="H2ATF0"/>
<evidence type="ECO:0000313" key="9">
    <source>
        <dbReference type="Proteomes" id="UP000005220"/>
    </source>
</evidence>
<comment type="subcellular location">
    <subcellularLocation>
        <location evidence="1">Membrane</location>
        <topology evidence="1">Multi-pass membrane protein</topology>
    </subcellularLocation>
</comment>
<evidence type="ECO:0000313" key="8">
    <source>
        <dbReference type="EMBL" id="CCF57650.1"/>
    </source>
</evidence>
<dbReference type="InterPro" id="IPR002995">
    <property type="entry name" value="Surf4"/>
</dbReference>
<feature type="transmembrane region" description="Helical" evidence="7">
    <location>
        <begin position="276"/>
        <end position="294"/>
    </location>
</feature>
<dbReference type="eggNOG" id="KOG3998">
    <property type="taxonomic scope" value="Eukaryota"/>
</dbReference>
<dbReference type="FunCoup" id="H2ATF0">
    <property type="interactions" value="590"/>
</dbReference>
<evidence type="ECO:0000256" key="1">
    <source>
        <dbReference type="ARBA" id="ARBA00004141"/>
    </source>
</evidence>
<feature type="transmembrane region" description="Helical" evidence="7">
    <location>
        <begin position="102"/>
        <end position="126"/>
    </location>
</feature>
<evidence type="ECO:0000256" key="2">
    <source>
        <dbReference type="ARBA" id="ARBA00006945"/>
    </source>
</evidence>
<dbReference type="GeneID" id="13885568"/>
<dbReference type="STRING" id="1071382.H2ATF0"/>
<feature type="region of interest" description="Disordered" evidence="6">
    <location>
        <begin position="1"/>
        <end position="33"/>
    </location>
</feature>
<dbReference type="KEGG" id="kaf:KAFR_0C06540"/>
<feature type="transmembrane region" description="Helical" evidence="7">
    <location>
        <begin position="245"/>
        <end position="264"/>
    </location>
</feature>
<name>H2ATF0_KAZAF</name>
<sequence>MSYRGPVTSLNGMNTIPQHQAQPAIRSPPKGGPSMVTRLQNSMDSLNEFAEEFTQKSVVKKLQPYIPSIARFFIVATFYEDSWRIVSQWKDQMFYLCDWKRYPYFFVAFFLISCTLTMTAGATLLIARKQTNYATAGLCASIMLQGLVYGLFKDLQYVLRFFSVIGGLLIAFSDSIVKNKTTFGMLPELQDKDQKFKGYLLFAGRILIVLMFITFTFTKSWITVIFTLILTACFAAGYKTKLASIMLGLILAFYDITLNNYWFYDNSKRDYLKYEFFQNLSIIGALLLVTNTGAGDLSIDSKKKIY</sequence>
<dbReference type="Proteomes" id="UP000005220">
    <property type="component" value="Chromosome 3"/>
</dbReference>
<dbReference type="OrthoDB" id="7859621at2759"/>
<evidence type="ECO:0000256" key="4">
    <source>
        <dbReference type="ARBA" id="ARBA00022989"/>
    </source>
</evidence>
<keyword evidence="5 7" id="KW-0472">Membrane</keyword>
<accession>H2ATF0</accession>
<proteinExistence type="inferred from homology"/>
<dbReference type="EMBL" id="HE650823">
    <property type="protein sequence ID" value="CCF57650.1"/>
    <property type="molecule type" value="Genomic_DNA"/>
</dbReference>
<feature type="transmembrane region" description="Helical" evidence="7">
    <location>
        <begin position="198"/>
        <end position="215"/>
    </location>
</feature>
<dbReference type="HOGENOM" id="CLU_056195_0_0_1"/>
<feature type="transmembrane region" description="Helical" evidence="7">
    <location>
        <begin position="158"/>
        <end position="177"/>
    </location>
</feature>
<dbReference type="Pfam" id="PF02077">
    <property type="entry name" value="SURF4"/>
    <property type="match status" value="1"/>
</dbReference>
<keyword evidence="9" id="KW-1185">Reference proteome</keyword>
<feature type="transmembrane region" description="Helical" evidence="7">
    <location>
        <begin position="133"/>
        <end position="152"/>
    </location>
</feature>
<comment type="similarity">
    <text evidence="2">Belongs to the SURF4 family.</text>
</comment>
<evidence type="ECO:0000256" key="7">
    <source>
        <dbReference type="SAM" id="Phobius"/>
    </source>
</evidence>
<protein>
    <recommendedName>
        <fullName evidence="10">ER-derived vesicles protein ERV29</fullName>
    </recommendedName>
</protein>
<evidence type="ECO:0000256" key="5">
    <source>
        <dbReference type="ARBA" id="ARBA00023136"/>
    </source>
</evidence>
<keyword evidence="3 7" id="KW-0812">Transmembrane</keyword>
<dbReference type="InParanoid" id="H2ATF0"/>
<reference evidence="8 9" key="1">
    <citation type="journal article" date="2011" name="Proc. Natl. Acad. Sci. U.S.A.">
        <title>Evolutionary erosion of yeast sex chromosomes by mating-type switching accidents.</title>
        <authorList>
            <person name="Gordon J.L."/>
            <person name="Armisen D."/>
            <person name="Proux-Wera E."/>
            <person name="Oheigeartaigh S.S."/>
            <person name="Byrne K.P."/>
            <person name="Wolfe K.H."/>
        </authorList>
    </citation>
    <scope>NUCLEOTIDE SEQUENCE [LARGE SCALE GENOMIC DNA]</scope>
    <source>
        <strain evidence="9">ATCC 22294 / BCRC 22015 / CBS 2517 / CECT 1963 / NBRC 1671 / NRRL Y-8276</strain>
    </source>
</reference>
<evidence type="ECO:0000256" key="6">
    <source>
        <dbReference type="SAM" id="MobiDB-lite"/>
    </source>
</evidence>
<evidence type="ECO:0008006" key="10">
    <source>
        <dbReference type="Google" id="ProtNLM"/>
    </source>
</evidence>
<keyword evidence="4 7" id="KW-1133">Transmembrane helix</keyword>
<dbReference type="RefSeq" id="XP_003956785.1">
    <property type="nucleotide sequence ID" value="XM_003956736.1"/>
</dbReference>
<feature type="compositionally biased region" description="Polar residues" evidence="6">
    <location>
        <begin position="8"/>
        <end position="21"/>
    </location>
</feature>
<evidence type="ECO:0000256" key="3">
    <source>
        <dbReference type="ARBA" id="ARBA00022692"/>
    </source>
</evidence>
<gene>
    <name evidence="8" type="primary">KAFR0C06540</name>
    <name evidence="8" type="ORF">KAFR_0C06540</name>
</gene>